<dbReference type="RefSeq" id="WP_238806346.1">
    <property type="nucleotide sequence ID" value="NZ_CAKLPY010000001.1"/>
</dbReference>
<name>A0ABM9AQP4_9BACT</name>
<keyword evidence="1" id="KW-0812">Transmembrane</keyword>
<evidence type="ECO:0000313" key="3">
    <source>
        <dbReference type="Proteomes" id="UP000837932"/>
    </source>
</evidence>
<accession>A0ABM9AQP4</accession>
<dbReference type="Proteomes" id="UP000837932">
    <property type="component" value="Unassembled WGS sequence"/>
</dbReference>
<comment type="caution">
    <text evidence="2">The sequence shown here is derived from an EMBL/GenBank/DDBJ whole genome shotgun (WGS) entry which is preliminary data.</text>
</comment>
<keyword evidence="3" id="KW-1185">Reference proteome</keyword>
<sequence>MTSFRVRPKFKITSDKKIDDLVTLLADGLEKTILPVEGKVFSTHGLLRIIPSQQHFWSPQLSISFEETDENKTIIRGMYGPHPSVWAAFLMGYVLFGLGTFFITMIGFVRMNLKLDASILWIVPFLIGGSAILWLMAQTGQKVGAEQTFTIHHFFEESIGEQIHISKIL</sequence>
<evidence type="ECO:0000313" key="2">
    <source>
        <dbReference type="EMBL" id="CAH0995803.1"/>
    </source>
</evidence>
<gene>
    <name evidence="2" type="ORF">EMA8858_01930</name>
</gene>
<evidence type="ECO:0008006" key="4">
    <source>
        <dbReference type="Google" id="ProtNLM"/>
    </source>
</evidence>
<organism evidence="2 3">
    <name type="scientific">Emticicia aquatica</name>
    <dbReference type="NCBI Taxonomy" id="1681835"/>
    <lineage>
        <taxon>Bacteria</taxon>
        <taxon>Pseudomonadati</taxon>
        <taxon>Bacteroidota</taxon>
        <taxon>Cytophagia</taxon>
        <taxon>Cytophagales</taxon>
        <taxon>Leadbetterellaceae</taxon>
        <taxon>Emticicia</taxon>
    </lineage>
</organism>
<proteinExistence type="predicted"/>
<protein>
    <recommendedName>
        <fullName evidence="4">GTP-binding protein</fullName>
    </recommendedName>
</protein>
<dbReference type="EMBL" id="CAKLPY010000001">
    <property type="protein sequence ID" value="CAH0995803.1"/>
    <property type="molecule type" value="Genomic_DNA"/>
</dbReference>
<feature type="transmembrane region" description="Helical" evidence="1">
    <location>
        <begin position="85"/>
        <end position="106"/>
    </location>
</feature>
<evidence type="ECO:0000256" key="1">
    <source>
        <dbReference type="SAM" id="Phobius"/>
    </source>
</evidence>
<keyword evidence="1" id="KW-1133">Transmembrane helix</keyword>
<reference evidence="2" key="1">
    <citation type="submission" date="2021-12" db="EMBL/GenBank/DDBJ databases">
        <authorList>
            <person name="Rodrigo-Torres L."/>
            <person name="Arahal R. D."/>
            <person name="Lucena T."/>
        </authorList>
    </citation>
    <scope>NUCLEOTIDE SEQUENCE</scope>
    <source>
        <strain evidence="2">CECT 8858</strain>
    </source>
</reference>
<keyword evidence="1" id="KW-0472">Membrane</keyword>
<feature type="transmembrane region" description="Helical" evidence="1">
    <location>
        <begin position="118"/>
        <end position="137"/>
    </location>
</feature>